<dbReference type="EMBL" id="FNVD01000002">
    <property type="protein sequence ID" value="SEF59431.1"/>
    <property type="molecule type" value="Genomic_DNA"/>
</dbReference>
<dbReference type="RefSeq" id="WP_104006814.1">
    <property type="nucleotide sequence ID" value="NZ_FNVD01000002.1"/>
</dbReference>
<feature type="transmembrane region" description="Helical" evidence="1">
    <location>
        <begin position="14"/>
        <end position="34"/>
    </location>
</feature>
<protein>
    <submittedName>
        <fullName evidence="2">Uncharacterized protein</fullName>
    </submittedName>
</protein>
<name>A0A1H5TBJ0_9RHOB</name>
<dbReference type="OrthoDB" id="9802500at2"/>
<accession>A0A1H5TBJ0</accession>
<keyword evidence="1" id="KW-1133">Transmembrane helix</keyword>
<organism evidence="2 3">
    <name type="scientific">Jhaorihella thermophila</name>
    <dbReference type="NCBI Taxonomy" id="488547"/>
    <lineage>
        <taxon>Bacteria</taxon>
        <taxon>Pseudomonadati</taxon>
        <taxon>Pseudomonadota</taxon>
        <taxon>Alphaproteobacteria</taxon>
        <taxon>Rhodobacterales</taxon>
        <taxon>Paracoccaceae</taxon>
        <taxon>Jhaorihella</taxon>
    </lineage>
</organism>
<reference evidence="2 3" key="1">
    <citation type="submission" date="2016-10" db="EMBL/GenBank/DDBJ databases">
        <authorList>
            <person name="de Groot N.N."/>
        </authorList>
    </citation>
    <scope>NUCLEOTIDE SEQUENCE [LARGE SCALE GENOMIC DNA]</scope>
    <source>
        <strain evidence="2 3">DSM 23413</strain>
    </source>
</reference>
<dbReference type="AlphaFoldDB" id="A0A1H5TBJ0"/>
<dbReference type="Proteomes" id="UP000236742">
    <property type="component" value="Unassembled WGS sequence"/>
</dbReference>
<evidence type="ECO:0000313" key="2">
    <source>
        <dbReference type="EMBL" id="SEF59431.1"/>
    </source>
</evidence>
<keyword evidence="1" id="KW-0472">Membrane</keyword>
<gene>
    <name evidence="2" type="ORF">SAMN05421751_102151</name>
</gene>
<evidence type="ECO:0000256" key="1">
    <source>
        <dbReference type="SAM" id="Phobius"/>
    </source>
</evidence>
<evidence type="ECO:0000313" key="3">
    <source>
        <dbReference type="Proteomes" id="UP000236742"/>
    </source>
</evidence>
<proteinExistence type="predicted"/>
<keyword evidence="1" id="KW-0812">Transmembrane</keyword>
<keyword evidence="3" id="KW-1185">Reference proteome</keyword>
<sequence>MDCLSDCLTTPPRILFFVVALALVMLPVAVRLNLVALSERNLSRQASNLNGIINGFRGYYAANVVARAREAEGNVQTLHNHHQVKGAIPVPATLSIELGETVHDAQNHVGYRFVSDYPFLGQPSHDLPPLKRGRLLLSAAATPLPLH</sequence>